<accession>A0A200QZX5</accession>
<keyword evidence="3" id="KW-1185">Reference proteome</keyword>
<dbReference type="Pfam" id="PF02519">
    <property type="entry name" value="Auxin_inducible"/>
    <property type="match status" value="1"/>
</dbReference>
<comment type="caution">
    <text evidence="2">The sequence shown here is derived from an EMBL/GenBank/DDBJ whole genome shotgun (WGS) entry which is preliminary data.</text>
</comment>
<dbReference type="PANTHER" id="PTHR31175">
    <property type="entry name" value="AUXIN-RESPONSIVE FAMILY PROTEIN"/>
    <property type="match status" value="1"/>
</dbReference>
<gene>
    <name evidence="2" type="ORF">BVC80_1823g91</name>
</gene>
<dbReference type="STRING" id="56857.A0A200QZX5"/>
<dbReference type="InterPro" id="IPR003676">
    <property type="entry name" value="SAUR_fam"/>
</dbReference>
<dbReference type="OMA" id="SKARNCQ"/>
<dbReference type="Proteomes" id="UP000195402">
    <property type="component" value="Unassembled WGS sequence"/>
</dbReference>
<dbReference type="OrthoDB" id="1936278at2759"/>
<sequence>MMKKWSLGSKRSGTTNKGHFVVYTKDERRFVVPLPHLENPLFKELLKMAKDEFGLACNGPIRLTCNAQYMEYVLSLLSRQDSQKAIEKTSLCFPK</sequence>
<name>A0A200QZX5_MACCD</name>
<evidence type="ECO:0000256" key="1">
    <source>
        <dbReference type="ARBA" id="ARBA00006974"/>
    </source>
</evidence>
<evidence type="ECO:0000313" key="3">
    <source>
        <dbReference type="Proteomes" id="UP000195402"/>
    </source>
</evidence>
<protein>
    <submittedName>
        <fullName evidence="2">Auxin-induced protein</fullName>
    </submittedName>
</protein>
<proteinExistence type="inferred from homology"/>
<evidence type="ECO:0000313" key="2">
    <source>
        <dbReference type="EMBL" id="OVA16029.1"/>
    </source>
</evidence>
<organism evidence="2 3">
    <name type="scientific">Macleaya cordata</name>
    <name type="common">Five-seeded plume-poppy</name>
    <name type="synonym">Bocconia cordata</name>
    <dbReference type="NCBI Taxonomy" id="56857"/>
    <lineage>
        <taxon>Eukaryota</taxon>
        <taxon>Viridiplantae</taxon>
        <taxon>Streptophyta</taxon>
        <taxon>Embryophyta</taxon>
        <taxon>Tracheophyta</taxon>
        <taxon>Spermatophyta</taxon>
        <taxon>Magnoliopsida</taxon>
        <taxon>Ranunculales</taxon>
        <taxon>Papaveraceae</taxon>
        <taxon>Papaveroideae</taxon>
        <taxon>Macleaya</taxon>
    </lineage>
</organism>
<dbReference type="AlphaFoldDB" id="A0A200QZX5"/>
<dbReference type="EMBL" id="MVGT01000727">
    <property type="protein sequence ID" value="OVA16029.1"/>
    <property type="molecule type" value="Genomic_DNA"/>
</dbReference>
<dbReference type="GO" id="GO:0009733">
    <property type="term" value="P:response to auxin"/>
    <property type="evidence" value="ECO:0007669"/>
    <property type="project" value="InterPro"/>
</dbReference>
<reference evidence="2 3" key="1">
    <citation type="journal article" date="2017" name="Mol. Plant">
        <title>The Genome of Medicinal Plant Macleaya cordata Provides New Insights into Benzylisoquinoline Alkaloids Metabolism.</title>
        <authorList>
            <person name="Liu X."/>
            <person name="Liu Y."/>
            <person name="Huang P."/>
            <person name="Ma Y."/>
            <person name="Qing Z."/>
            <person name="Tang Q."/>
            <person name="Cao H."/>
            <person name="Cheng P."/>
            <person name="Zheng Y."/>
            <person name="Yuan Z."/>
            <person name="Zhou Y."/>
            <person name="Liu J."/>
            <person name="Tang Z."/>
            <person name="Zhuo Y."/>
            <person name="Zhang Y."/>
            <person name="Yu L."/>
            <person name="Huang J."/>
            <person name="Yang P."/>
            <person name="Peng Q."/>
            <person name="Zhang J."/>
            <person name="Jiang W."/>
            <person name="Zhang Z."/>
            <person name="Lin K."/>
            <person name="Ro D.K."/>
            <person name="Chen X."/>
            <person name="Xiong X."/>
            <person name="Shang Y."/>
            <person name="Huang S."/>
            <person name="Zeng J."/>
        </authorList>
    </citation>
    <scope>NUCLEOTIDE SEQUENCE [LARGE SCALE GENOMIC DNA]</scope>
    <source>
        <strain evidence="3">cv. BLH2017</strain>
        <tissue evidence="2">Root</tissue>
    </source>
</reference>
<dbReference type="InParanoid" id="A0A200QZX5"/>
<comment type="similarity">
    <text evidence="1">Belongs to the ARG7 family.</text>
</comment>